<feature type="region of interest" description="Disordered" evidence="2">
    <location>
        <begin position="645"/>
        <end position="738"/>
    </location>
</feature>
<evidence type="ECO:0008006" key="5">
    <source>
        <dbReference type="Google" id="ProtNLM"/>
    </source>
</evidence>
<dbReference type="InterPro" id="IPR055335">
    <property type="entry name" value="Ucp6/RUP1"/>
</dbReference>
<evidence type="ECO:0000256" key="2">
    <source>
        <dbReference type="SAM" id="MobiDB-lite"/>
    </source>
</evidence>
<dbReference type="InterPro" id="IPR003903">
    <property type="entry name" value="UIM_dom"/>
</dbReference>
<dbReference type="GO" id="GO:0005634">
    <property type="term" value="C:nucleus"/>
    <property type="evidence" value="ECO:0007669"/>
    <property type="project" value="TreeGrafter"/>
</dbReference>
<keyword evidence="4" id="KW-1185">Reference proteome</keyword>
<accession>A0AAN7Y8G7</accession>
<proteinExistence type="predicted"/>
<dbReference type="GO" id="GO:0016579">
    <property type="term" value="P:protein deubiquitination"/>
    <property type="evidence" value="ECO:0007669"/>
    <property type="project" value="TreeGrafter"/>
</dbReference>
<evidence type="ECO:0000256" key="1">
    <source>
        <dbReference type="SAM" id="Coils"/>
    </source>
</evidence>
<dbReference type="PROSITE" id="PS50330">
    <property type="entry name" value="UIM"/>
    <property type="match status" value="1"/>
</dbReference>
<feature type="compositionally biased region" description="Polar residues" evidence="2">
    <location>
        <begin position="691"/>
        <end position="704"/>
    </location>
</feature>
<dbReference type="PANTHER" id="PTHR39597:SF1">
    <property type="entry name" value="UBA DOMAIN-CONTAINING PROTEIN RUP1"/>
    <property type="match status" value="1"/>
</dbReference>
<keyword evidence="1" id="KW-0175">Coiled coil</keyword>
<feature type="coiled-coil region" evidence="1">
    <location>
        <begin position="488"/>
        <end position="515"/>
    </location>
</feature>
<gene>
    <name evidence="3" type="ORF">LTR05_000032</name>
</gene>
<name>A0AAN7Y8G7_9EURO</name>
<dbReference type="PANTHER" id="PTHR39597">
    <property type="entry name" value="UBA DOMAIN-CONTAINING PROTEIN RUP1"/>
    <property type="match status" value="1"/>
</dbReference>
<protein>
    <recommendedName>
        <fullName evidence="5">Ubiquitin interaction domain-containing protein</fullName>
    </recommendedName>
</protein>
<feature type="compositionally biased region" description="Polar residues" evidence="2">
    <location>
        <begin position="663"/>
        <end position="672"/>
    </location>
</feature>
<sequence>MANSGIQPKAEDIDLVCSFAGIDRASAIVLLKKWPNAEDAVAHYFDDPNGSVQEDLVSRQWQPQDNIPSFRIDADDVGMSRPPSPKNFIDLSDSHARAMRNPTEDDELRQAMAASMKDLSAQENGTTTGQHFGPAQRSHYPPEQWALAPMASAREVVDHPPPAERQRTPPQPAFLRGSPQTGYIAPLLTIYHSISLAREALLLPPLHIFEYGCNPDWWSGTSDENFKSMSIQESSAEDEDRRKFSAEIQCLMAFLDGTSRSYGSVDALCDMNYYRYFQAESPYTKLCEAWRRAAVDEAPNEPLTQVFTSVAARGPDVQGALPEEKDMFQIEGALREARSLTEVLDKIFWTDTWQLPMEDIWMERFGQIVTLRLFNDDQGATKLGISPVEELYLDRYTPELRNDLFRMRTQRYTLLRDMDKLKVNQQKIVQVPGSRANQPHIDVRKALEAARDLVPVAADDTMRKDSQLVEVDGTADVTELDSQINGLLAGIDKKLNSLEQKKSDLEAEIRRVMSDLTDPQHSSLDLKHKYVLHGASTKPNTTYFRKPNHDLLGIEGDHNPSDTWQWWRTAWGESAHSRANVSREDAGDGPFSVTRVTIQEVLESIKNENDTAVLVYADETAINHKPVSLPDSLRQFVEQDNRAFEDELSQQHGQSTGRERSWSNETNSTVMEDNNPFDDPIASLRARDATPMSTSTIRSLSGQPSPKRPRSSNDSMENINLMDDEPPAYESVPAMEMSEKKSNKIGYFAEQMLQTAEQHEEKGG</sequence>
<evidence type="ECO:0000313" key="4">
    <source>
        <dbReference type="Proteomes" id="UP001309876"/>
    </source>
</evidence>
<dbReference type="EMBL" id="JAVRRJ010000001">
    <property type="protein sequence ID" value="KAK5089865.1"/>
    <property type="molecule type" value="Genomic_DNA"/>
</dbReference>
<dbReference type="Proteomes" id="UP001309876">
    <property type="component" value="Unassembled WGS sequence"/>
</dbReference>
<organism evidence="3 4">
    <name type="scientific">Lithohypha guttulata</name>
    <dbReference type="NCBI Taxonomy" id="1690604"/>
    <lineage>
        <taxon>Eukaryota</taxon>
        <taxon>Fungi</taxon>
        <taxon>Dikarya</taxon>
        <taxon>Ascomycota</taxon>
        <taxon>Pezizomycotina</taxon>
        <taxon>Eurotiomycetes</taxon>
        <taxon>Chaetothyriomycetidae</taxon>
        <taxon>Chaetothyriales</taxon>
        <taxon>Trichomeriaceae</taxon>
        <taxon>Lithohypha</taxon>
    </lineage>
</organism>
<dbReference type="GO" id="GO:0005829">
    <property type="term" value="C:cytosol"/>
    <property type="evidence" value="ECO:0007669"/>
    <property type="project" value="TreeGrafter"/>
</dbReference>
<comment type="caution">
    <text evidence="3">The sequence shown here is derived from an EMBL/GenBank/DDBJ whole genome shotgun (WGS) entry which is preliminary data.</text>
</comment>
<dbReference type="AlphaFoldDB" id="A0AAN7Y8G7"/>
<reference evidence="3 4" key="1">
    <citation type="submission" date="2023-08" db="EMBL/GenBank/DDBJ databases">
        <title>Black Yeasts Isolated from many extreme environments.</title>
        <authorList>
            <person name="Coleine C."/>
            <person name="Stajich J.E."/>
            <person name="Selbmann L."/>
        </authorList>
    </citation>
    <scope>NUCLEOTIDE SEQUENCE [LARGE SCALE GENOMIC DNA]</scope>
    <source>
        <strain evidence="3 4">CCFEE 5910</strain>
    </source>
</reference>
<evidence type="ECO:0000313" key="3">
    <source>
        <dbReference type="EMBL" id="KAK5089865.1"/>
    </source>
</evidence>